<dbReference type="AlphaFoldDB" id="A0A1G7RZV9"/>
<evidence type="ECO:0000256" key="1">
    <source>
        <dbReference type="ARBA" id="ARBA00022729"/>
    </source>
</evidence>
<name>A0A1G7RZV9_9PROT</name>
<feature type="chain" id="PRO_5011626431" evidence="2">
    <location>
        <begin position="23"/>
        <end position="252"/>
    </location>
</feature>
<dbReference type="Pfam" id="PF00497">
    <property type="entry name" value="SBP_bac_3"/>
    <property type="match status" value="1"/>
</dbReference>
<reference evidence="4 5" key="1">
    <citation type="submission" date="2016-10" db="EMBL/GenBank/DDBJ databases">
        <authorList>
            <person name="de Groot N.N."/>
        </authorList>
    </citation>
    <scope>NUCLEOTIDE SEQUENCE [LARGE SCALE GENOMIC DNA]</scope>
    <source>
        <strain evidence="4 5">DSM 25584</strain>
    </source>
</reference>
<evidence type="ECO:0000256" key="2">
    <source>
        <dbReference type="SAM" id="SignalP"/>
    </source>
</evidence>
<evidence type="ECO:0000259" key="3">
    <source>
        <dbReference type="Pfam" id="PF00497"/>
    </source>
</evidence>
<protein>
    <submittedName>
        <fullName evidence="4">Amino acid ABC transporter substrate-binding protein, PAAT family</fullName>
    </submittedName>
</protein>
<dbReference type="PANTHER" id="PTHR35936:SF25">
    <property type="entry name" value="ABC TRANSPORTER SUBSTRATE-BINDING PROTEIN"/>
    <property type="match status" value="1"/>
</dbReference>
<dbReference type="PANTHER" id="PTHR35936">
    <property type="entry name" value="MEMBRANE-BOUND LYTIC MUREIN TRANSGLYCOSYLASE F"/>
    <property type="match status" value="1"/>
</dbReference>
<feature type="signal peptide" evidence="2">
    <location>
        <begin position="1"/>
        <end position="22"/>
    </location>
</feature>
<dbReference type="STRING" id="1082479.SAMN05216241_10666"/>
<dbReference type="Gene3D" id="3.40.190.10">
    <property type="entry name" value="Periplasmic binding protein-like II"/>
    <property type="match status" value="2"/>
</dbReference>
<dbReference type="InterPro" id="IPR001638">
    <property type="entry name" value="Solute-binding_3/MltF_N"/>
</dbReference>
<evidence type="ECO:0000313" key="4">
    <source>
        <dbReference type="EMBL" id="SDG16312.1"/>
    </source>
</evidence>
<dbReference type="SUPFAM" id="SSF53850">
    <property type="entry name" value="Periplasmic binding protein-like II"/>
    <property type="match status" value="1"/>
</dbReference>
<evidence type="ECO:0000313" key="5">
    <source>
        <dbReference type="Proteomes" id="UP000199415"/>
    </source>
</evidence>
<organism evidence="4 5">
    <name type="scientific">Limimonas halophila</name>
    <dbReference type="NCBI Taxonomy" id="1082479"/>
    <lineage>
        <taxon>Bacteria</taxon>
        <taxon>Pseudomonadati</taxon>
        <taxon>Pseudomonadota</taxon>
        <taxon>Alphaproteobacteria</taxon>
        <taxon>Rhodospirillales</taxon>
        <taxon>Rhodovibrionaceae</taxon>
        <taxon>Limimonas</taxon>
    </lineage>
</organism>
<dbReference type="EMBL" id="FNCE01000006">
    <property type="protein sequence ID" value="SDG16312.1"/>
    <property type="molecule type" value="Genomic_DNA"/>
</dbReference>
<sequence length="252" mass="27976">MFFRVASAILMAAALAAAPAHGATIRLVTNPWPPVQGPSMPEGGPSPAIIKAAAKAAGHTAEVTFMPWKRAKAMARAGSYDGLLAAWYTEARDRHYAYTQPYYSMRVGLMAHETFELRRYETLARLRGHRIGVLEGWGYPKPFKTAAQLDKVRYPNPEAAVDALLRDRVELVAMVESVFRHHAARMGAEPSAYRMLHPALMTPDLHVALSEKNPEAERLARALTRGLRRIKANGTYARILGRYGAMRQLSER</sequence>
<gene>
    <name evidence="4" type="ORF">SAMN05216241_10666</name>
</gene>
<keyword evidence="5" id="KW-1185">Reference proteome</keyword>
<proteinExistence type="predicted"/>
<accession>A0A1G7RZV9</accession>
<keyword evidence="1 2" id="KW-0732">Signal</keyword>
<feature type="domain" description="Solute-binding protein family 3/N-terminal" evidence="3">
    <location>
        <begin position="44"/>
        <end position="244"/>
    </location>
</feature>
<dbReference type="Proteomes" id="UP000199415">
    <property type="component" value="Unassembled WGS sequence"/>
</dbReference>